<feature type="region of interest" description="Disordered" evidence="1">
    <location>
        <begin position="38"/>
        <end position="68"/>
    </location>
</feature>
<dbReference type="HOGENOM" id="CLU_2799374_0_0_1"/>
<evidence type="ECO:0000313" key="3">
    <source>
        <dbReference type="EnsemblProtists" id="EKX51895"/>
    </source>
</evidence>
<sequence length="68" mass="7468">MCTIAFANQLHAHLRILQDSQRNLSKTVADISLTQTFPNMKLGFPPEGSKPEATPAESPPSWSSRTES</sequence>
<keyword evidence="4" id="KW-1185">Reference proteome</keyword>
<dbReference type="RefSeq" id="XP_005838875.1">
    <property type="nucleotide sequence ID" value="XM_005838818.1"/>
</dbReference>
<reference evidence="2 4" key="1">
    <citation type="journal article" date="2012" name="Nature">
        <title>Algal genomes reveal evolutionary mosaicism and the fate of nucleomorphs.</title>
        <authorList>
            <consortium name="DOE Joint Genome Institute"/>
            <person name="Curtis B.A."/>
            <person name="Tanifuji G."/>
            <person name="Burki F."/>
            <person name="Gruber A."/>
            <person name="Irimia M."/>
            <person name="Maruyama S."/>
            <person name="Arias M.C."/>
            <person name="Ball S.G."/>
            <person name="Gile G.H."/>
            <person name="Hirakawa Y."/>
            <person name="Hopkins J.F."/>
            <person name="Kuo A."/>
            <person name="Rensing S.A."/>
            <person name="Schmutz J."/>
            <person name="Symeonidi A."/>
            <person name="Elias M."/>
            <person name="Eveleigh R.J."/>
            <person name="Herman E.K."/>
            <person name="Klute M.J."/>
            <person name="Nakayama T."/>
            <person name="Obornik M."/>
            <person name="Reyes-Prieto A."/>
            <person name="Armbrust E.V."/>
            <person name="Aves S.J."/>
            <person name="Beiko R.G."/>
            <person name="Coutinho P."/>
            <person name="Dacks J.B."/>
            <person name="Durnford D.G."/>
            <person name="Fast N.M."/>
            <person name="Green B.R."/>
            <person name="Grisdale C.J."/>
            <person name="Hempel F."/>
            <person name="Henrissat B."/>
            <person name="Hoppner M.P."/>
            <person name="Ishida K."/>
            <person name="Kim E."/>
            <person name="Koreny L."/>
            <person name="Kroth P.G."/>
            <person name="Liu Y."/>
            <person name="Malik S.B."/>
            <person name="Maier U.G."/>
            <person name="McRose D."/>
            <person name="Mock T."/>
            <person name="Neilson J.A."/>
            <person name="Onodera N.T."/>
            <person name="Poole A.M."/>
            <person name="Pritham E.J."/>
            <person name="Richards T.A."/>
            <person name="Rocap G."/>
            <person name="Roy S.W."/>
            <person name="Sarai C."/>
            <person name="Schaack S."/>
            <person name="Shirato S."/>
            <person name="Slamovits C.H."/>
            <person name="Spencer D.F."/>
            <person name="Suzuki S."/>
            <person name="Worden A.Z."/>
            <person name="Zauner S."/>
            <person name="Barry K."/>
            <person name="Bell C."/>
            <person name="Bharti A.K."/>
            <person name="Crow J.A."/>
            <person name="Grimwood J."/>
            <person name="Kramer R."/>
            <person name="Lindquist E."/>
            <person name="Lucas S."/>
            <person name="Salamov A."/>
            <person name="McFadden G.I."/>
            <person name="Lane C.E."/>
            <person name="Keeling P.J."/>
            <person name="Gray M.W."/>
            <person name="Grigoriev I.V."/>
            <person name="Archibald J.M."/>
        </authorList>
    </citation>
    <scope>NUCLEOTIDE SEQUENCE</scope>
    <source>
        <strain evidence="2 4">CCMP2712</strain>
    </source>
</reference>
<dbReference type="Proteomes" id="UP000011087">
    <property type="component" value="Unassembled WGS sequence"/>
</dbReference>
<reference evidence="3" key="3">
    <citation type="submission" date="2016-03" db="UniProtKB">
        <authorList>
            <consortium name="EnsemblProtists"/>
        </authorList>
    </citation>
    <scope>IDENTIFICATION</scope>
</reference>
<dbReference type="EMBL" id="JH992974">
    <property type="protein sequence ID" value="EKX51895.1"/>
    <property type="molecule type" value="Genomic_DNA"/>
</dbReference>
<gene>
    <name evidence="2" type="ORF">GUITHDRAFT_150846</name>
</gene>
<dbReference type="GeneID" id="17308692"/>
<dbReference type="AlphaFoldDB" id="L1JUM2"/>
<evidence type="ECO:0000256" key="1">
    <source>
        <dbReference type="SAM" id="MobiDB-lite"/>
    </source>
</evidence>
<dbReference type="KEGG" id="gtt:GUITHDRAFT_150846"/>
<reference evidence="4" key="2">
    <citation type="submission" date="2012-11" db="EMBL/GenBank/DDBJ databases">
        <authorList>
            <person name="Kuo A."/>
            <person name="Curtis B.A."/>
            <person name="Tanifuji G."/>
            <person name="Burki F."/>
            <person name="Gruber A."/>
            <person name="Irimia M."/>
            <person name="Maruyama S."/>
            <person name="Arias M.C."/>
            <person name="Ball S.G."/>
            <person name="Gile G.H."/>
            <person name="Hirakawa Y."/>
            <person name="Hopkins J.F."/>
            <person name="Rensing S.A."/>
            <person name="Schmutz J."/>
            <person name="Symeonidi A."/>
            <person name="Elias M."/>
            <person name="Eveleigh R.J."/>
            <person name="Herman E.K."/>
            <person name="Klute M.J."/>
            <person name="Nakayama T."/>
            <person name="Obornik M."/>
            <person name="Reyes-Prieto A."/>
            <person name="Armbrust E.V."/>
            <person name="Aves S.J."/>
            <person name="Beiko R.G."/>
            <person name="Coutinho P."/>
            <person name="Dacks J.B."/>
            <person name="Durnford D.G."/>
            <person name="Fast N.M."/>
            <person name="Green B.R."/>
            <person name="Grisdale C."/>
            <person name="Hempe F."/>
            <person name="Henrissat B."/>
            <person name="Hoppner M.P."/>
            <person name="Ishida K.-I."/>
            <person name="Kim E."/>
            <person name="Koreny L."/>
            <person name="Kroth P.G."/>
            <person name="Liu Y."/>
            <person name="Malik S.-B."/>
            <person name="Maier U.G."/>
            <person name="McRose D."/>
            <person name="Mock T."/>
            <person name="Neilson J.A."/>
            <person name="Onodera N.T."/>
            <person name="Poole A.M."/>
            <person name="Pritham E.J."/>
            <person name="Richards T.A."/>
            <person name="Rocap G."/>
            <person name="Roy S.W."/>
            <person name="Sarai C."/>
            <person name="Schaack S."/>
            <person name="Shirato S."/>
            <person name="Slamovits C.H."/>
            <person name="Spencer D.F."/>
            <person name="Suzuki S."/>
            <person name="Worden A.Z."/>
            <person name="Zauner S."/>
            <person name="Barry K."/>
            <person name="Bell C."/>
            <person name="Bharti A.K."/>
            <person name="Crow J.A."/>
            <person name="Grimwood J."/>
            <person name="Kramer R."/>
            <person name="Lindquist E."/>
            <person name="Lucas S."/>
            <person name="Salamov A."/>
            <person name="McFadden G.I."/>
            <person name="Lane C.E."/>
            <person name="Keeling P.J."/>
            <person name="Gray M.W."/>
            <person name="Grigoriev I.V."/>
            <person name="Archibald J.M."/>
        </authorList>
    </citation>
    <scope>NUCLEOTIDE SEQUENCE</scope>
    <source>
        <strain evidence="4">CCMP2712</strain>
    </source>
</reference>
<proteinExistence type="predicted"/>
<dbReference type="PaxDb" id="55529-EKX51895"/>
<organism evidence="2">
    <name type="scientific">Guillardia theta (strain CCMP2712)</name>
    <name type="common">Cryptophyte</name>
    <dbReference type="NCBI Taxonomy" id="905079"/>
    <lineage>
        <taxon>Eukaryota</taxon>
        <taxon>Cryptophyceae</taxon>
        <taxon>Pyrenomonadales</taxon>
        <taxon>Geminigeraceae</taxon>
        <taxon>Guillardia</taxon>
    </lineage>
</organism>
<dbReference type="EnsemblProtists" id="EKX51895">
    <property type="protein sequence ID" value="EKX51895"/>
    <property type="gene ID" value="GUITHDRAFT_150846"/>
</dbReference>
<protein>
    <submittedName>
        <fullName evidence="2 3">Uncharacterized protein</fullName>
    </submittedName>
</protein>
<accession>L1JUM2</accession>
<name>L1JUM2_GUITC</name>
<evidence type="ECO:0000313" key="2">
    <source>
        <dbReference type="EMBL" id="EKX51895.1"/>
    </source>
</evidence>
<evidence type="ECO:0000313" key="4">
    <source>
        <dbReference type="Proteomes" id="UP000011087"/>
    </source>
</evidence>